<dbReference type="Proteomes" id="UP001596470">
    <property type="component" value="Unassembled WGS sequence"/>
</dbReference>
<comment type="similarity">
    <text evidence="2 6">Belongs to the 2-oxoacid dehydrogenase family.</text>
</comment>
<evidence type="ECO:0000256" key="5">
    <source>
        <dbReference type="ARBA" id="ARBA00023315"/>
    </source>
</evidence>
<dbReference type="InterPro" id="IPR023213">
    <property type="entry name" value="CAT-like_dom_sf"/>
</dbReference>
<dbReference type="PANTHER" id="PTHR43178:SF5">
    <property type="entry name" value="LIPOAMIDE ACYLTRANSFERASE COMPONENT OF BRANCHED-CHAIN ALPHA-KETO ACID DEHYDROGENASE COMPLEX, MITOCHONDRIAL"/>
    <property type="match status" value="1"/>
</dbReference>
<dbReference type="EMBL" id="JBHSYS010000003">
    <property type="protein sequence ID" value="MFC6958036.1"/>
    <property type="molecule type" value="Genomic_DNA"/>
</dbReference>
<evidence type="ECO:0000256" key="3">
    <source>
        <dbReference type="ARBA" id="ARBA00022679"/>
    </source>
</evidence>
<dbReference type="SUPFAM" id="SSF51230">
    <property type="entry name" value="Single hybrid motif"/>
    <property type="match status" value="1"/>
</dbReference>
<comment type="caution">
    <text evidence="10">The sequence shown here is derived from an EMBL/GenBank/DDBJ whole genome shotgun (WGS) entry which is preliminary data.</text>
</comment>
<dbReference type="PANTHER" id="PTHR43178">
    <property type="entry name" value="DIHYDROLIPOAMIDE ACETYLTRANSFERASE COMPONENT OF PYRUVATE DEHYDROGENASE COMPLEX"/>
    <property type="match status" value="1"/>
</dbReference>
<accession>A0ABW2DAR1</accession>
<dbReference type="InterPro" id="IPR004167">
    <property type="entry name" value="PSBD"/>
</dbReference>
<dbReference type="InterPro" id="IPR001078">
    <property type="entry name" value="2-oxoacid_DH_actylTfrase"/>
</dbReference>
<keyword evidence="4 6" id="KW-0450">Lipoyl</keyword>
<feature type="domain" description="Peripheral subunit-binding (PSBD)" evidence="9">
    <location>
        <begin position="167"/>
        <end position="204"/>
    </location>
</feature>
<evidence type="ECO:0000259" key="8">
    <source>
        <dbReference type="PROSITE" id="PS50968"/>
    </source>
</evidence>
<dbReference type="Pfam" id="PF02817">
    <property type="entry name" value="E3_binding"/>
    <property type="match status" value="1"/>
</dbReference>
<evidence type="ECO:0000256" key="4">
    <source>
        <dbReference type="ARBA" id="ARBA00022823"/>
    </source>
</evidence>
<evidence type="ECO:0000313" key="10">
    <source>
        <dbReference type="EMBL" id="MFC6958036.1"/>
    </source>
</evidence>
<dbReference type="InterPro" id="IPR011053">
    <property type="entry name" value="Single_hybrid_motif"/>
</dbReference>
<dbReference type="PROSITE" id="PS51826">
    <property type="entry name" value="PSBD"/>
    <property type="match status" value="1"/>
</dbReference>
<dbReference type="Pfam" id="PF00364">
    <property type="entry name" value="Biotin_lipoyl"/>
    <property type="match status" value="1"/>
</dbReference>
<evidence type="ECO:0000256" key="2">
    <source>
        <dbReference type="ARBA" id="ARBA00007317"/>
    </source>
</evidence>
<dbReference type="Pfam" id="PF00198">
    <property type="entry name" value="2-oxoacid_dh"/>
    <property type="match status" value="1"/>
</dbReference>
<keyword evidence="3 6" id="KW-0808">Transferase</keyword>
<dbReference type="CDD" id="cd06849">
    <property type="entry name" value="lipoyl_domain"/>
    <property type="match status" value="1"/>
</dbReference>
<dbReference type="EC" id="2.3.1.-" evidence="6"/>
<reference evidence="11" key="1">
    <citation type="journal article" date="2019" name="Int. J. Syst. Evol. Microbiol.">
        <title>The Global Catalogue of Microorganisms (GCM) 10K type strain sequencing project: providing services to taxonomists for standard genome sequencing and annotation.</title>
        <authorList>
            <consortium name="The Broad Institute Genomics Platform"/>
            <consortium name="The Broad Institute Genome Sequencing Center for Infectious Disease"/>
            <person name="Wu L."/>
            <person name="Ma J."/>
        </authorList>
    </citation>
    <scope>NUCLEOTIDE SEQUENCE [LARGE SCALE GENOMIC DNA]</scope>
    <source>
        <strain evidence="11">KACC 12634</strain>
    </source>
</reference>
<evidence type="ECO:0000259" key="9">
    <source>
        <dbReference type="PROSITE" id="PS51826"/>
    </source>
</evidence>
<dbReference type="RefSeq" id="WP_382346151.1">
    <property type="nucleotide sequence ID" value="NZ_JBHMBP010000001.1"/>
</dbReference>
<gene>
    <name evidence="10" type="ORF">ACFQS3_12585</name>
</gene>
<organism evidence="10 11">
    <name type="scientific">Glycomyces mayteni</name>
    <dbReference type="NCBI Taxonomy" id="543887"/>
    <lineage>
        <taxon>Bacteria</taxon>
        <taxon>Bacillati</taxon>
        <taxon>Actinomycetota</taxon>
        <taxon>Actinomycetes</taxon>
        <taxon>Glycomycetales</taxon>
        <taxon>Glycomycetaceae</taxon>
        <taxon>Glycomyces</taxon>
    </lineage>
</organism>
<dbReference type="Gene3D" id="2.40.50.100">
    <property type="match status" value="1"/>
</dbReference>
<feature type="region of interest" description="Disordered" evidence="7">
    <location>
        <begin position="101"/>
        <end position="144"/>
    </location>
</feature>
<feature type="domain" description="Lipoyl-binding" evidence="8">
    <location>
        <begin position="4"/>
        <end position="79"/>
    </location>
</feature>
<protein>
    <recommendedName>
        <fullName evidence="6">Dihydrolipoamide acetyltransferase component of pyruvate dehydrogenase complex</fullName>
        <ecNumber evidence="6">2.3.1.-</ecNumber>
    </recommendedName>
</protein>
<evidence type="ECO:0000313" key="11">
    <source>
        <dbReference type="Proteomes" id="UP001596470"/>
    </source>
</evidence>
<comment type="cofactor">
    <cofactor evidence="1 6">
        <name>(R)-lipoate</name>
        <dbReference type="ChEBI" id="CHEBI:83088"/>
    </cofactor>
</comment>
<name>A0ABW2DAR1_9ACTN</name>
<proteinExistence type="inferred from homology"/>
<dbReference type="PROSITE" id="PS50968">
    <property type="entry name" value="BIOTINYL_LIPOYL"/>
    <property type="match status" value="1"/>
</dbReference>
<evidence type="ECO:0000256" key="6">
    <source>
        <dbReference type="RuleBase" id="RU003423"/>
    </source>
</evidence>
<dbReference type="Gene3D" id="4.10.320.10">
    <property type="entry name" value="E3-binding domain"/>
    <property type="match status" value="1"/>
</dbReference>
<dbReference type="InterPro" id="IPR036625">
    <property type="entry name" value="E3-bd_dom_sf"/>
</dbReference>
<dbReference type="SUPFAM" id="SSF52777">
    <property type="entry name" value="CoA-dependent acyltransferases"/>
    <property type="match status" value="1"/>
</dbReference>
<dbReference type="SUPFAM" id="SSF47005">
    <property type="entry name" value="Peripheral subunit-binding domain of 2-oxo acid dehydrogenase complex"/>
    <property type="match status" value="1"/>
</dbReference>
<keyword evidence="5 6" id="KW-0012">Acyltransferase</keyword>
<dbReference type="GO" id="GO:0016746">
    <property type="term" value="F:acyltransferase activity"/>
    <property type="evidence" value="ECO:0007669"/>
    <property type="project" value="UniProtKB-KW"/>
</dbReference>
<sequence>MGQKITFNLPDLGEGLTEGEVAAWLVEPGGEVKLNQPFVEVETAKALVEVPSPYDGVLAEHCAEAGATVDVGKPLATFEVEGVDAPPVAKKDERTPNLVGYGAREAGSKRRRRKSAPAAETPAPPARSLAPVTPPSVIAPSFTPPPVEAAPVPAAPAPTSPPTGPVLAKPPVRKLAKDLGVDLASVVPTGPNGTVSRADVEAAVAAPAPAAPQRLAAAAEDQRIPIKGVRKLTAQNMVASAFTAPHVTVFLTCDVTGMMDTVKEFKARREFADVKVTPLLFVAKAVLLAARRHPMINARWDEAAQEIVVKHDVNLGIAAATPRGLVVPNVKAAQDLSLVELADAIGSLARTAREGRTTPADMMGGTISISNVGVFGVDTGTPILPPGESAILVFGAVRPQPWVHEGEIAVRQVTTLGLSFDHRLIDGELGSQFLADVGAFLSHPGETLLAWT</sequence>
<keyword evidence="11" id="KW-1185">Reference proteome</keyword>
<dbReference type="InterPro" id="IPR000089">
    <property type="entry name" value="Biotin_lipoyl"/>
</dbReference>
<evidence type="ECO:0000256" key="7">
    <source>
        <dbReference type="SAM" id="MobiDB-lite"/>
    </source>
</evidence>
<dbReference type="InterPro" id="IPR050743">
    <property type="entry name" value="2-oxoacid_DH_E2_comp"/>
</dbReference>
<dbReference type="Gene3D" id="3.30.559.10">
    <property type="entry name" value="Chloramphenicol acetyltransferase-like domain"/>
    <property type="match status" value="1"/>
</dbReference>
<evidence type="ECO:0000256" key="1">
    <source>
        <dbReference type="ARBA" id="ARBA00001938"/>
    </source>
</evidence>